<dbReference type="InterPro" id="IPR015424">
    <property type="entry name" value="PyrdxlP-dep_Trfase"/>
</dbReference>
<dbReference type="InterPro" id="IPR036388">
    <property type="entry name" value="WH-like_DNA-bd_sf"/>
</dbReference>
<keyword evidence="7" id="KW-0808">Transferase</keyword>
<keyword evidence="5" id="KW-0804">Transcription</keyword>
<dbReference type="EMBL" id="BAAABW010000028">
    <property type="protein sequence ID" value="GAA0371127.1"/>
    <property type="molecule type" value="Genomic_DNA"/>
</dbReference>
<dbReference type="PROSITE" id="PS50949">
    <property type="entry name" value="HTH_GNTR"/>
    <property type="match status" value="1"/>
</dbReference>
<dbReference type="PRINTS" id="PR00035">
    <property type="entry name" value="HTHGNTR"/>
</dbReference>
<keyword evidence="2" id="KW-0663">Pyridoxal phosphate</keyword>
<dbReference type="Pfam" id="PF00155">
    <property type="entry name" value="Aminotran_1_2"/>
    <property type="match status" value="1"/>
</dbReference>
<feature type="domain" description="HTH gntR-type" evidence="6">
    <location>
        <begin position="12"/>
        <end position="80"/>
    </location>
</feature>
<evidence type="ECO:0000256" key="2">
    <source>
        <dbReference type="ARBA" id="ARBA00022898"/>
    </source>
</evidence>
<dbReference type="RefSeq" id="WP_344122241.1">
    <property type="nucleotide sequence ID" value="NZ_BAAABW010000028.1"/>
</dbReference>
<dbReference type="SUPFAM" id="SSF53383">
    <property type="entry name" value="PLP-dependent transferases"/>
    <property type="match status" value="1"/>
</dbReference>
<dbReference type="GO" id="GO:0008483">
    <property type="term" value="F:transaminase activity"/>
    <property type="evidence" value="ECO:0007669"/>
    <property type="project" value="UniProtKB-KW"/>
</dbReference>
<evidence type="ECO:0000259" key="6">
    <source>
        <dbReference type="PROSITE" id="PS50949"/>
    </source>
</evidence>
<proteinExistence type="inferred from homology"/>
<sequence length="484" mass="52309">MRRLLGDWRSRGPAYDALAQRVRILIREGQLSPDTRVPPERALAEQLGISRTTVTKAYDMLRAEGRLRSARGSGTVIALPEPAADGPETASPGPAAAEWCRPATDWAADFASDRLSVPDERIGQALGSIAPAVARAFADRSHEPYGLPELRQAVADRYTERGLPTSPAQILITQGIRHSWQLMLRLRARPAQRVLIESPAAPHIMDAIWLHGARPWPVGLGANGWHIELFSAAMHQARPQLALLTPDFQHPTGHVMSSEERHLLVRTALRTGTLLVADESAVDLRLDDGGLPESLAAHAPDTTVALIDSARAAIGDGVRVGWIRTATSTVHRLAVINSALGTTGSVPDQVVAARLMASADGLLAERRAALRAGRATLTAALRQHLPHWRFAIPRGGTTLWADLGAPVSSALTTAAERHRVHLLSGPRFGTGGTYDSRLRLPFTLDEHSLRNGVRRLALAWEDVMETAWAGAAERPEAIRSPAFT</sequence>
<dbReference type="InterPro" id="IPR051446">
    <property type="entry name" value="HTH_trans_reg/aminotransferase"/>
</dbReference>
<dbReference type="Gene3D" id="3.40.640.10">
    <property type="entry name" value="Type I PLP-dependent aspartate aminotransferase-like (Major domain)"/>
    <property type="match status" value="1"/>
</dbReference>
<name>A0ABN0XSE6_9ACTN</name>
<dbReference type="CDD" id="cd07377">
    <property type="entry name" value="WHTH_GntR"/>
    <property type="match status" value="1"/>
</dbReference>
<dbReference type="InterPro" id="IPR036390">
    <property type="entry name" value="WH_DNA-bd_sf"/>
</dbReference>
<evidence type="ECO:0000256" key="4">
    <source>
        <dbReference type="ARBA" id="ARBA00023125"/>
    </source>
</evidence>
<dbReference type="CDD" id="cd00609">
    <property type="entry name" value="AAT_like"/>
    <property type="match status" value="1"/>
</dbReference>
<dbReference type="InterPro" id="IPR015421">
    <property type="entry name" value="PyrdxlP-dep_Trfase_major"/>
</dbReference>
<protein>
    <submittedName>
        <fullName evidence="7">PLP-dependent aminotransferase family protein</fullName>
    </submittedName>
</protein>
<keyword evidence="8" id="KW-1185">Reference proteome</keyword>
<accession>A0ABN0XSE6</accession>
<dbReference type="InterPro" id="IPR004839">
    <property type="entry name" value="Aminotransferase_I/II_large"/>
</dbReference>
<dbReference type="Proteomes" id="UP001500063">
    <property type="component" value="Unassembled WGS sequence"/>
</dbReference>
<organism evidence="7 8">
    <name type="scientific">Streptomyces blastmyceticus</name>
    <dbReference type="NCBI Taxonomy" id="68180"/>
    <lineage>
        <taxon>Bacteria</taxon>
        <taxon>Bacillati</taxon>
        <taxon>Actinomycetota</taxon>
        <taxon>Actinomycetes</taxon>
        <taxon>Kitasatosporales</taxon>
        <taxon>Streptomycetaceae</taxon>
        <taxon>Streptomyces</taxon>
    </lineage>
</organism>
<evidence type="ECO:0000313" key="7">
    <source>
        <dbReference type="EMBL" id="GAA0371127.1"/>
    </source>
</evidence>
<keyword evidence="3" id="KW-0805">Transcription regulation</keyword>
<evidence type="ECO:0000256" key="3">
    <source>
        <dbReference type="ARBA" id="ARBA00023015"/>
    </source>
</evidence>
<keyword evidence="7" id="KW-0032">Aminotransferase</keyword>
<keyword evidence="4" id="KW-0238">DNA-binding</keyword>
<dbReference type="PANTHER" id="PTHR46577:SF1">
    <property type="entry name" value="HTH-TYPE TRANSCRIPTIONAL REGULATORY PROTEIN GABR"/>
    <property type="match status" value="1"/>
</dbReference>
<dbReference type="InterPro" id="IPR000524">
    <property type="entry name" value="Tscrpt_reg_HTH_GntR"/>
</dbReference>
<reference evidence="7 8" key="1">
    <citation type="journal article" date="2019" name="Int. J. Syst. Evol. Microbiol.">
        <title>The Global Catalogue of Microorganisms (GCM) 10K type strain sequencing project: providing services to taxonomists for standard genome sequencing and annotation.</title>
        <authorList>
            <consortium name="The Broad Institute Genomics Platform"/>
            <consortium name="The Broad Institute Genome Sequencing Center for Infectious Disease"/>
            <person name="Wu L."/>
            <person name="Ma J."/>
        </authorList>
    </citation>
    <scope>NUCLEOTIDE SEQUENCE [LARGE SCALE GENOMIC DNA]</scope>
    <source>
        <strain evidence="7 8">JCM 4565</strain>
    </source>
</reference>
<evidence type="ECO:0000256" key="1">
    <source>
        <dbReference type="ARBA" id="ARBA00005384"/>
    </source>
</evidence>
<dbReference type="InterPro" id="IPR015422">
    <property type="entry name" value="PyrdxlP-dep_Trfase_small"/>
</dbReference>
<gene>
    <name evidence="7" type="ORF">GCM10010319_56440</name>
</gene>
<dbReference type="PANTHER" id="PTHR46577">
    <property type="entry name" value="HTH-TYPE TRANSCRIPTIONAL REGULATORY PROTEIN GABR"/>
    <property type="match status" value="1"/>
</dbReference>
<evidence type="ECO:0000256" key="5">
    <source>
        <dbReference type="ARBA" id="ARBA00023163"/>
    </source>
</evidence>
<evidence type="ECO:0000313" key="8">
    <source>
        <dbReference type="Proteomes" id="UP001500063"/>
    </source>
</evidence>
<dbReference type="Pfam" id="PF00392">
    <property type="entry name" value="GntR"/>
    <property type="match status" value="1"/>
</dbReference>
<dbReference type="Gene3D" id="1.10.10.10">
    <property type="entry name" value="Winged helix-like DNA-binding domain superfamily/Winged helix DNA-binding domain"/>
    <property type="match status" value="1"/>
</dbReference>
<comment type="caution">
    <text evidence="7">The sequence shown here is derived from an EMBL/GenBank/DDBJ whole genome shotgun (WGS) entry which is preliminary data.</text>
</comment>
<dbReference type="SMART" id="SM00345">
    <property type="entry name" value="HTH_GNTR"/>
    <property type="match status" value="1"/>
</dbReference>
<comment type="similarity">
    <text evidence="1">In the C-terminal section; belongs to the class-I pyridoxal-phosphate-dependent aminotransferase family.</text>
</comment>
<dbReference type="Gene3D" id="3.90.1150.10">
    <property type="entry name" value="Aspartate Aminotransferase, domain 1"/>
    <property type="match status" value="1"/>
</dbReference>
<dbReference type="SUPFAM" id="SSF46785">
    <property type="entry name" value="Winged helix' DNA-binding domain"/>
    <property type="match status" value="1"/>
</dbReference>